<reference evidence="2" key="1">
    <citation type="submission" date="2021-02" db="EMBL/GenBank/DDBJ databases">
        <authorList>
            <person name="Dougan E. K."/>
            <person name="Rhodes N."/>
            <person name="Thang M."/>
            <person name="Chan C."/>
        </authorList>
    </citation>
    <scope>NUCLEOTIDE SEQUENCE</scope>
</reference>
<accession>A0A812SIA5</accession>
<keyword evidence="1" id="KW-1133">Transmembrane helix</keyword>
<protein>
    <submittedName>
        <fullName evidence="2">Uncharacterized protein</fullName>
    </submittedName>
</protein>
<name>A0A812SIA5_SYMPI</name>
<proteinExistence type="predicted"/>
<sequence>ATTLLMELDMDHLAESMSRVSRLDNEGEIRELLPHIALIKTRWAKFWRGHFVYQCTGVVASVFYFWSEVRDPSELRMSDDVGAYASPVCVVYLLLQVLPLAHFNESLGCGLGSFQQAMFL</sequence>
<organism evidence="2 3">
    <name type="scientific">Symbiodinium pilosum</name>
    <name type="common">Dinoflagellate</name>
    <dbReference type="NCBI Taxonomy" id="2952"/>
    <lineage>
        <taxon>Eukaryota</taxon>
        <taxon>Sar</taxon>
        <taxon>Alveolata</taxon>
        <taxon>Dinophyceae</taxon>
        <taxon>Suessiales</taxon>
        <taxon>Symbiodiniaceae</taxon>
        <taxon>Symbiodinium</taxon>
    </lineage>
</organism>
<feature type="non-terminal residue" evidence="2">
    <location>
        <position position="1"/>
    </location>
</feature>
<keyword evidence="1" id="KW-0812">Transmembrane</keyword>
<keyword evidence="3" id="KW-1185">Reference proteome</keyword>
<comment type="caution">
    <text evidence="2">The sequence shown here is derived from an EMBL/GenBank/DDBJ whole genome shotgun (WGS) entry which is preliminary data.</text>
</comment>
<gene>
    <name evidence="2" type="ORF">SPIL2461_LOCUS12332</name>
</gene>
<feature type="transmembrane region" description="Helical" evidence="1">
    <location>
        <begin position="51"/>
        <end position="69"/>
    </location>
</feature>
<dbReference type="Proteomes" id="UP000649617">
    <property type="component" value="Unassembled WGS sequence"/>
</dbReference>
<evidence type="ECO:0000256" key="1">
    <source>
        <dbReference type="SAM" id="Phobius"/>
    </source>
</evidence>
<evidence type="ECO:0000313" key="2">
    <source>
        <dbReference type="EMBL" id="CAE7482619.1"/>
    </source>
</evidence>
<dbReference type="AlphaFoldDB" id="A0A812SIA5"/>
<keyword evidence="1" id="KW-0472">Membrane</keyword>
<feature type="transmembrane region" description="Helical" evidence="1">
    <location>
        <begin position="81"/>
        <end position="101"/>
    </location>
</feature>
<evidence type="ECO:0000313" key="3">
    <source>
        <dbReference type="Proteomes" id="UP000649617"/>
    </source>
</evidence>
<dbReference type="EMBL" id="CAJNIZ010025288">
    <property type="protein sequence ID" value="CAE7482619.1"/>
    <property type="molecule type" value="Genomic_DNA"/>
</dbReference>